<dbReference type="GO" id="GO:0043190">
    <property type="term" value="C:ATP-binding cassette (ABC) transporter complex"/>
    <property type="evidence" value="ECO:0007669"/>
    <property type="project" value="InterPro"/>
</dbReference>
<protein>
    <submittedName>
        <fullName evidence="5">ABC transporter substrate-binding protein</fullName>
    </submittedName>
</protein>
<dbReference type="GO" id="GO:1904680">
    <property type="term" value="F:peptide transmembrane transporter activity"/>
    <property type="evidence" value="ECO:0007669"/>
    <property type="project" value="TreeGrafter"/>
</dbReference>
<evidence type="ECO:0000256" key="3">
    <source>
        <dbReference type="SAM" id="SignalP"/>
    </source>
</evidence>
<dbReference type="GO" id="GO:0030288">
    <property type="term" value="C:outer membrane-bounded periplasmic space"/>
    <property type="evidence" value="ECO:0007669"/>
    <property type="project" value="UniProtKB-ARBA"/>
</dbReference>
<dbReference type="Gene3D" id="3.10.105.10">
    <property type="entry name" value="Dipeptide-binding Protein, Domain 3"/>
    <property type="match status" value="1"/>
</dbReference>
<dbReference type="PROSITE" id="PS51318">
    <property type="entry name" value="TAT"/>
    <property type="match status" value="1"/>
</dbReference>
<organism evidence="5 6">
    <name type="scientific">Caenimonas sedimenti</name>
    <dbReference type="NCBI Taxonomy" id="2596921"/>
    <lineage>
        <taxon>Bacteria</taxon>
        <taxon>Pseudomonadati</taxon>
        <taxon>Pseudomonadota</taxon>
        <taxon>Betaproteobacteria</taxon>
        <taxon>Burkholderiales</taxon>
        <taxon>Comamonadaceae</taxon>
        <taxon>Caenimonas</taxon>
    </lineage>
</organism>
<dbReference type="GO" id="GO:0015833">
    <property type="term" value="P:peptide transport"/>
    <property type="evidence" value="ECO:0007669"/>
    <property type="project" value="TreeGrafter"/>
</dbReference>
<dbReference type="InterPro" id="IPR006311">
    <property type="entry name" value="TAT_signal"/>
</dbReference>
<feature type="domain" description="Solute-binding protein family 5" evidence="4">
    <location>
        <begin position="106"/>
        <end position="465"/>
    </location>
</feature>
<feature type="chain" id="PRO_5022183894" evidence="3">
    <location>
        <begin position="33"/>
        <end position="571"/>
    </location>
</feature>
<dbReference type="InterPro" id="IPR000914">
    <property type="entry name" value="SBP_5_dom"/>
</dbReference>
<dbReference type="PANTHER" id="PTHR30290">
    <property type="entry name" value="PERIPLASMIC BINDING COMPONENT OF ABC TRANSPORTER"/>
    <property type="match status" value="1"/>
</dbReference>
<keyword evidence="2 3" id="KW-0732">Signal</keyword>
<dbReference type="CDD" id="cd00995">
    <property type="entry name" value="PBP2_NikA_DppA_OppA_like"/>
    <property type="match status" value="1"/>
</dbReference>
<sequence>MKAFPAARGRRALLVHSAVAAALVAAAPAASAQGAKPQYGGELNIGNVFATVSPMSPDPAAWAWKHSQDTGLAFEQLFTADLKKSRRNGGAYTFTADAWLPTDGMRGELAEKWEMKQSPLRVEVQLRKGVMFPAKAGVMESREFTADDVVFSFDYLNKSPKKIPGYFDHVEKVEANGKHQVTFFLKSYNAEWDYRFGWGYYSGIVPKEVVTAGAANWKNVTGTGPFQLADYVQGNSLVYTKNPVYWDSETIGGQQYKLPFVDKVTYRIIRDEQSLITALRTAKLDVMEMVRWSHADHMKKTVPKLQWNRYLDNAGYFIAMRMDQKPFDDIRVRRALNLAVNKQEIVKSYYGGNAEMVAYPMHPTYTGYYESLDFLPEGVKEIYGYNPAKAKQLLSEAGFPNGFTFKVQTNSSSVEGDLLQMVASYLAKVGIKMEIQVLEYGAYFSAMMTKTNAPGYYMRLGNTNPTTAIRKSFVKGQVWNPMQFSDPDIDKKMGEVLAESDERVRQVKVRLMSRQIMEKVPVIVLPTPYVYTGWWPWVQNYGGELRAGAERPGPIHARMWVDQDMKKKMGF</sequence>
<dbReference type="RefSeq" id="WP_145895400.1">
    <property type="nucleotide sequence ID" value="NZ_VOBQ01000019.1"/>
</dbReference>
<evidence type="ECO:0000256" key="2">
    <source>
        <dbReference type="ARBA" id="ARBA00022729"/>
    </source>
</evidence>
<name>A0A562ZJJ0_9BURK</name>
<evidence type="ECO:0000313" key="6">
    <source>
        <dbReference type="Proteomes" id="UP000318199"/>
    </source>
</evidence>
<evidence type="ECO:0000259" key="4">
    <source>
        <dbReference type="Pfam" id="PF00496"/>
    </source>
</evidence>
<evidence type="ECO:0000256" key="1">
    <source>
        <dbReference type="ARBA" id="ARBA00005695"/>
    </source>
</evidence>
<dbReference type="InterPro" id="IPR039424">
    <property type="entry name" value="SBP_5"/>
</dbReference>
<keyword evidence="6" id="KW-1185">Reference proteome</keyword>
<reference evidence="5 6" key="1">
    <citation type="submission" date="2019-07" db="EMBL/GenBank/DDBJ databases">
        <title>Caenimonas sedimenti sp. nov., isolated from activated sludge.</title>
        <authorList>
            <person name="Xu J."/>
        </authorList>
    </citation>
    <scope>NUCLEOTIDE SEQUENCE [LARGE SCALE GENOMIC DNA]</scope>
    <source>
        <strain evidence="5 6">HX-9-20</strain>
    </source>
</reference>
<gene>
    <name evidence="5" type="ORF">FN976_22915</name>
</gene>
<comment type="similarity">
    <text evidence="1">Belongs to the bacterial solute-binding protein 5 family.</text>
</comment>
<dbReference type="Gene3D" id="3.40.190.10">
    <property type="entry name" value="Periplasmic binding protein-like II"/>
    <property type="match status" value="1"/>
</dbReference>
<dbReference type="Proteomes" id="UP000318199">
    <property type="component" value="Unassembled WGS sequence"/>
</dbReference>
<comment type="caution">
    <text evidence="5">The sequence shown here is derived from an EMBL/GenBank/DDBJ whole genome shotgun (WGS) entry which is preliminary data.</text>
</comment>
<feature type="signal peptide" evidence="3">
    <location>
        <begin position="1"/>
        <end position="32"/>
    </location>
</feature>
<dbReference type="PANTHER" id="PTHR30290:SF38">
    <property type="entry name" value="D,D-DIPEPTIDE-BINDING PERIPLASMIC PROTEIN DDPA-RELATED"/>
    <property type="match status" value="1"/>
</dbReference>
<dbReference type="OrthoDB" id="9801799at2"/>
<proteinExistence type="inferred from homology"/>
<accession>A0A562ZJJ0</accession>
<dbReference type="EMBL" id="VOBQ01000019">
    <property type="protein sequence ID" value="TWO68485.1"/>
    <property type="molecule type" value="Genomic_DNA"/>
</dbReference>
<dbReference type="AlphaFoldDB" id="A0A562ZJJ0"/>
<dbReference type="Pfam" id="PF00496">
    <property type="entry name" value="SBP_bac_5"/>
    <property type="match status" value="1"/>
</dbReference>
<evidence type="ECO:0000313" key="5">
    <source>
        <dbReference type="EMBL" id="TWO68485.1"/>
    </source>
</evidence>
<dbReference type="SUPFAM" id="SSF53850">
    <property type="entry name" value="Periplasmic binding protein-like II"/>
    <property type="match status" value="1"/>
</dbReference>